<keyword evidence="5" id="KW-0614">Plasmid</keyword>
<organism evidence="5 6">
    <name type="scientific">Rhizobium jaguaris</name>
    <dbReference type="NCBI Taxonomy" id="1312183"/>
    <lineage>
        <taxon>Bacteria</taxon>
        <taxon>Pseudomonadati</taxon>
        <taxon>Pseudomonadota</taxon>
        <taxon>Alphaproteobacteria</taxon>
        <taxon>Hyphomicrobiales</taxon>
        <taxon>Rhizobiaceae</taxon>
        <taxon>Rhizobium/Agrobacterium group</taxon>
        <taxon>Rhizobium</taxon>
    </lineage>
</organism>
<reference evidence="5 6" key="1">
    <citation type="submission" date="2018-10" db="EMBL/GenBank/DDBJ databases">
        <title>Rhizobium etli, R. leguminosarum and a new Rhizobium genospecies from Phaseolus dumosus.</title>
        <authorList>
            <person name="Ramirez-Puebla S.T."/>
            <person name="Rogel-Hernandez M.A."/>
            <person name="Guerrero G."/>
            <person name="Ormeno-Orrillo E."/>
            <person name="Martinez-Romero J.C."/>
            <person name="Negrete-Yankelevich S."/>
            <person name="Martinez-Romero E."/>
        </authorList>
    </citation>
    <scope>NUCLEOTIDE SEQUENCE [LARGE SCALE GENOMIC DNA]</scope>
    <source>
        <strain evidence="5 6">CCGE525</strain>
        <plasmid evidence="6">prccge525c</plasmid>
    </source>
</reference>
<protein>
    <submittedName>
        <fullName evidence="5">ABC transporter substrate-binding protein</fullName>
    </submittedName>
</protein>
<feature type="signal peptide" evidence="3">
    <location>
        <begin position="1"/>
        <end position="22"/>
    </location>
</feature>
<dbReference type="GO" id="GO:0043190">
    <property type="term" value="C:ATP-binding cassette (ABC) transporter complex"/>
    <property type="evidence" value="ECO:0007669"/>
    <property type="project" value="InterPro"/>
</dbReference>
<evidence type="ECO:0000256" key="2">
    <source>
        <dbReference type="ARBA" id="ARBA00005695"/>
    </source>
</evidence>
<dbReference type="InterPro" id="IPR039424">
    <property type="entry name" value="SBP_5"/>
</dbReference>
<dbReference type="Pfam" id="PF00496">
    <property type="entry name" value="SBP_bac_5"/>
    <property type="match status" value="1"/>
</dbReference>
<dbReference type="KEGG" id="rjg:CCGE525_29270"/>
<evidence type="ECO:0000256" key="1">
    <source>
        <dbReference type="ARBA" id="ARBA00004418"/>
    </source>
</evidence>
<keyword evidence="3" id="KW-0732">Signal</keyword>
<proteinExistence type="inferred from homology"/>
<evidence type="ECO:0000259" key="4">
    <source>
        <dbReference type="Pfam" id="PF00496"/>
    </source>
</evidence>
<comment type="subcellular location">
    <subcellularLocation>
        <location evidence="1">Periplasm</location>
    </subcellularLocation>
</comment>
<evidence type="ECO:0000313" key="5">
    <source>
        <dbReference type="EMBL" id="AYG62823.1"/>
    </source>
</evidence>
<evidence type="ECO:0000256" key="3">
    <source>
        <dbReference type="SAM" id="SignalP"/>
    </source>
</evidence>
<sequence>MRRPFRLSVIALATMLSTTAISALTPALGGQAQAATLSGGFDVGPGGFQGNFNPLAATAGFTWLSIYYEPLVTYDEKLQKVVGELASSYEVSPDQKTYTFKLTDAKWHDGQAFTAKDAKFTLGLAMNAKTGSVLAARLQSISSVETPDEHTIVVKLNAPTGSFLDTMTKIMMLPEHALSSVPADQLAKSTWWSTTPIGTGPFKFTKYVSDQYVELAANTEYRGGKPALERIINRYFANPAAAIAALRSGEIQFTYVDSNDVPTFKDNKNFKVIEGDSFVVNYLGFNQDSPICKDARVRKAVMYAINRDAIIKSLYGGAAKPANCAYVADQLIPKGIDDYAYDPAKAKQLLTEAGWDQINGSKPITLLTYYTTPLATNVLAAVQAMLAQVGINVVPRAVDAPTYNSIVLNPKPDVAQFQMVYAGLQNGPDAGSINVGLNESQIPPAGANVVRARMPDLSAALNAALAETDNSKRDGRYQDVCKVMNTNLPWATLWVAKRYGIISSKATDFVWTPAPGGGPYQADPQKWSIAE</sequence>
<dbReference type="AlphaFoldDB" id="A0A387FWR1"/>
<dbReference type="Gene3D" id="3.10.105.10">
    <property type="entry name" value="Dipeptide-binding Protein, Domain 3"/>
    <property type="match status" value="1"/>
</dbReference>
<feature type="chain" id="PRO_5017458502" evidence="3">
    <location>
        <begin position="23"/>
        <end position="531"/>
    </location>
</feature>
<gene>
    <name evidence="5" type="ORF">CCGE525_29270</name>
</gene>
<dbReference type="EMBL" id="CP032695">
    <property type="protein sequence ID" value="AYG62823.1"/>
    <property type="molecule type" value="Genomic_DNA"/>
</dbReference>
<dbReference type="RefSeq" id="WP_120707734.1">
    <property type="nucleotide sequence ID" value="NZ_CP032695.1"/>
</dbReference>
<dbReference type="Gene3D" id="3.90.76.10">
    <property type="entry name" value="Dipeptide-binding Protein, Domain 1"/>
    <property type="match status" value="1"/>
</dbReference>
<evidence type="ECO:0000313" key="6">
    <source>
        <dbReference type="Proteomes" id="UP000282195"/>
    </source>
</evidence>
<geneLocation type="plasmid" evidence="6">
    <name>prccge525c</name>
</geneLocation>
<dbReference type="GO" id="GO:1904680">
    <property type="term" value="F:peptide transmembrane transporter activity"/>
    <property type="evidence" value="ECO:0007669"/>
    <property type="project" value="TreeGrafter"/>
</dbReference>
<dbReference type="PIRSF" id="PIRSF002741">
    <property type="entry name" value="MppA"/>
    <property type="match status" value="1"/>
</dbReference>
<dbReference type="OrthoDB" id="9803988at2"/>
<accession>A0A387FWR1</accession>
<dbReference type="InterPro" id="IPR030678">
    <property type="entry name" value="Peptide/Ni-bd"/>
</dbReference>
<dbReference type="Proteomes" id="UP000282195">
    <property type="component" value="Plasmid pRCCGE525c"/>
</dbReference>
<dbReference type="Gene3D" id="3.40.190.10">
    <property type="entry name" value="Periplasmic binding protein-like II"/>
    <property type="match status" value="1"/>
</dbReference>
<name>A0A387FWR1_9HYPH</name>
<dbReference type="InterPro" id="IPR000914">
    <property type="entry name" value="SBP_5_dom"/>
</dbReference>
<dbReference type="GO" id="GO:0030288">
    <property type="term" value="C:outer membrane-bounded periplasmic space"/>
    <property type="evidence" value="ECO:0007669"/>
    <property type="project" value="UniProtKB-ARBA"/>
</dbReference>
<dbReference type="GO" id="GO:0015833">
    <property type="term" value="P:peptide transport"/>
    <property type="evidence" value="ECO:0007669"/>
    <property type="project" value="TreeGrafter"/>
</dbReference>
<feature type="domain" description="Solute-binding protein family 5" evidence="4">
    <location>
        <begin position="80"/>
        <end position="420"/>
    </location>
</feature>
<dbReference type="PANTHER" id="PTHR30290">
    <property type="entry name" value="PERIPLASMIC BINDING COMPONENT OF ABC TRANSPORTER"/>
    <property type="match status" value="1"/>
</dbReference>
<dbReference type="SUPFAM" id="SSF53850">
    <property type="entry name" value="Periplasmic binding protein-like II"/>
    <property type="match status" value="1"/>
</dbReference>
<keyword evidence="6" id="KW-1185">Reference proteome</keyword>
<comment type="similarity">
    <text evidence="2">Belongs to the bacterial solute-binding protein 5 family.</text>
</comment>
<dbReference type="CDD" id="cd00995">
    <property type="entry name" value="PBP2_NikA_DppA_OppA_like"/>
    <property type="match status" value="1"/>
</dbReference>